<accession>A0A1M5HKC9</accession>
<evidence type="ECO:0000313" key="1">
    <source>
        <dbReference type="EMBL" id="SHG16395.1"/>
    </source>
</evidence>
<dbReference type="AlphaFoldDB" id="A0A1M5HKC9"/>
<protein>
    <submittedName>
        <fullName evidence="1">Uncharacterized protein</fullName>
    </submittedName>
</protein>
<dbReference type="Proteomes" id="UP000184159">
    <property type="component" value="Unassembled WGS sequence"/>
</dbReference>
<gene>
    <name evidence="1" type="ORF">SAMN02745781_04120</name>
</gene>
<name>A0A1M5HKC9_VIBGA</name>
<reference evidence="2" key="1">
    <citation type="submission" date="2016-11" db="EMBL/GenBank/DDBJ databases">
        <authorList>
            <person name="Varghese N."/>
            <person name="Submissions S."/>
        </authorList>
    </citation>
    <scope>NUCLEOTIDE SEQUENCE [LARGE SCALE GENOMIC DNA]</scope>
    <source>
        <strain evidence="2">DSM 21264</strain>
    </source>
</reference>
<evidence type="ECO:0000313" key="2">
    <source>
        <dbReference type="Proteomes" id="UP000184159"/>
    </source>
</evidence>
<dbReference type="EMBL" id="FQUH01000034">
    <property type="protein sequence ID" value="SHG16395.1"/>
    <property type="molecule type" value="Genomic_DNA"/>
</dbReference>
<keyword evidence="2" id="KW-1185">Reference proteome</keyword>
<sequence length="40" mass="4552">RVLFSSRLSYYEPGVKQTVTASSGVVFAEHCQFYHDDTLL</sequence>
<feature type="non-terminal residue" evidence="1">
    <location>
        <position position="1"/>
    </location>
</feature>
<proteinExistence type="predicted"/>
<organism evidence="1 2">
    <name type="scientific">Vibrio gazogenes DSM 21264 = NBRC 103151</name>
    <dbReference type="NCBI Taxonomy" id="1123492"/>
    <lineage>
        <taxon>Bacteria</taxon>
        <taxon>Pseudomonadati</taxon>
        <taxon>Pseudomonadota</taxon>
        <taxon>Gammaproteobacteria</taxon>
        <taxon>Vibrionales</taxon>
        <taxon>Vibrionaceae</taxon>
        <taxon>Vibrio</taxon>
    </lineage>
</organism>